<comment type="caution">
    <text evidence="2">The sequence shown here is derived from an EMBL/GenBank/DDBJ whole genome shotgun (WGS) entry which is preliminary data.</text>
</comment>
<protein>
    <submittedName>
        <fullName evidence="2">Uncharacterized protein</fullName>
    </submittedName>
</protein>
<feature type="signal peptide" evidence="1">
    <location>
        <begin position="1"/>
        <end position="25"/>
    </location>
</feature>
<sequence>MIRRKQKFLGSFLIVSLLAFTQPQALDSANLTSVADTLSTSRLSYYGSLNGAHTVGATLLTVNTSGSPSTSTANLFSGDSVWVGDAGTGSTYTVDDILDTDEFQITAGLGSGDVEDDDVIIASRSATHTVTFTTATAIPNGAIRILIPSGANANNDGIPNHDGFDYGVDTPSLTAPTGGGVTSWETATAT</sequence>
<feature type="non-terminal residue" evidence="2">
    <location>
        <position position="190"/>
    </location>
</feature>
<evidence type="ECO:0000256" key="1">
    <source>
        <dbReference type="SAM" id="SignalP"/>
    </source>
</evidence>
<organism evidence="2 3">
    <name type="scientific">Candidatus Beckwithbacteria bacterium CG23_combo_of_CG06-09_8_20_14_all_47_9</name>
    <dbReference type="NCBI Taxonomy" id="1974498"/>
    <lineage>
        <taxon>Bacteria</taxon>
        <taxon>Candidatus Beckwithiibacteriota</taxon>
    </lineage>
</organism>
<gene>
    <name evidence="2" type="ORF">COX09_01550</name>
</gene>
<reference evidence="2 3" key="1">
    <citation type="submission" date="2017-09" db="EMBL/GenBank/DDBJ databases">
        <title>Depth-based differentiation of microbial function through sediment-hosted aquifers and enrichment of novel symbionts in the deep terrestrial subsurface.</title>
        <authorList>
            <person name="Probst A.J."/>
            <person name="Ladd B."/>
            <person name="Jarett J.K."/>
            <person name="Geller-Mcgrath D.E."/>
            <person name="Sieber C.M."/>
            <person name="Emerson J.B."/>
            <person name="Anantharaman K."/>
            <person name="Thomas B.C."/>
            <person name="Malmstrom R."/>
            <person name="Stieglmeier M."/>
            <person name="Klingl A."/>
            <person name="Woyke T."/>
            <person name="Ryan C.M."/>
            <person name="Banfield J.F."/>
        </authorList>
    </citation>
    <scope>NUCLEOTIDE SEQUENCE [LARGE SCALE GENOMIC DNA]</scope>
    <source>
        <strain evidence="2">CG23_combo_of_CG06-09_8_20_14_all_47_9</strain>
    </source>
</reference>
<dbReference type="AlphaFoldDB" id="A0A2H0B469"/>
<accession>A0A2H0B469</accession>
<dbReference type="EMBL" id="PCSQ01000042">
    <property type="protein sequence ID" value="PIP52449.1"/>
    <property type="molecule type" value="Genomic_DNA"/>
</dbReference>
<evidence type="ECO:0000313" key="3">
    <source>
        <dbReference type="Proteomes" id="UP000231081"/>
    </source>
</evidence>
<keyword evidence="1" id="KW-0732">Signal</keyword>
<feature type="chain" id="PRO_5013748847" evidence="1">
    <location>
        <begin position="26"/>
        <end position="190"/>
    </location>
</feature>
<dbReference type="Proteomes" id="UP000231081">
    <property type="component" value="Unassembled WGS sequence"/>
</dbReference>
<evidence type="ECO:0000313" key="2">
    <source>
        <dbReference type="EMBL" id="PIP52449.1"/>
    </source>
</evidence>
<name>A0A2H0B469_9BACT</name>
<proteinExistence type="predicted"/>